<proteinExistence type="predicted"/>
<keyword evidence="2" id="KW-0472">Membrane</keyword>
<feature type="compositionally biased region" description="Basic and acidic residues" evidence="1">
    <location>
        <begin position="166"/>
        <end position="175"/>
    </location>
</feature>
<feature type="region of interest" description="Disordered" evidence="1">
    <location>
        <begin position="212"/>
        <end position="231"/>
    </location>
</feature>
<dbReference type="Pfam" id="PF03743">
    <property type="entry name" value="TrbI"/>
    <property type="match status" value="1"/>
</dbReference>
<keyword evidence="2" id="KW-1133">Transmembrane helix</keyword>
<geneLocation type="plasmid" evidence="3">
    <name>pRH-1238</name>
</geneLocation>
<feature type="transmembrane region" description="Helical" evidence="2">
    <location>
        <begin position="23"/>
        <end position="42"/>
    </location>
</feature>
<reference evidence="3" key="1">
    <citation type="journal article" date="2015" name="Antimicrob. Agents Chemother.">
        <title>IncA/C Plasmid Carrying blaNDM-1, blaCMY-16, and fosA3 in a Salmonella enterica Serovar Corvallis Strain Isolated from a Migratory Wild Bird in Germany.</title>
        <authorList>
            <person name="Villa L."/>
            <person name="Guerra B."/>
            <person name="Schmoger S."/>
            <person name="Fischer J."/>
            <person name="Helmuth R."/>
            <person name="Zong Z."/>
            <person name="Garcia-Fernandez A."/>
            <person name="Carattoli A."/>
        </authorList>
    </citation>
    <scope>NUCLEOTIDE SEQUENCE</scope>
    <source>
        <strain evidence="3">RH-1238</strain>
        <plasmid evidence="3">pRH-1238</plasmid>
    </source>
</reference>
<accession>A0A0H3YDD9</accession>
<name>A0A0H3YDD9_SALET</name>
<sequence>MAAGRCPMIKRFWTQLDPNKKRWVSIAGGVFVLFAVVTMFSGEPKKEEKRGRQETIKHVLTDKNTREIGIDSLSADVKMVSRENSDLKKELERVKKELEETKTTAGKSSDVGREMTRLRQDLDRLTQKNMELAKKVETGAAGGKTSSSSEDARADVNGASGGDGQFMEKKLDYKDPASFFRDAPLPDSKGGAPATGKGDGRDATKPGIQIVSYSQKAPEVEEKDNKDDESIYLPSGSILTGVLINGMDAPTSQGARRDPFPSTLRIQKEAILPNRFRADVRECFLIVSGYGDLSSERAYLRGETFSCVRDDGGVIEAKLDSYAVGEDGKAGVRGRVVSKQGQIIAKSLMAGFLGGVSEAFDVNPVPVVSTNPGSNTQYQSVFSDQMLQGAAVKGASKALDRIAQFYIDMAEGIFPVIEVDAGRQVDIIVTKGTKLQIRSTGGTKK</sequence>
<evidence type="ECO:0000256" key="2">
    <source>
        <dbReference type="SAM" id="Phobius"/>
    </source>
</evidence>
<feature type="compositionally biased region" description="Basic and acidic residues" evidence="1">
    <location>
        <begin position="218"/>
        <end position="229"/>
    </location>
</feature>
<organism evidence="3">
    <name type="scientific">Salmonella enterica subsp. enterica serovar Corvallis</name>
    <dbReference type="NCBI Taxonomy" id="593905"/>
    <lineage>
        <taxon>Bacteria</taxon>
        <taxon>Pseudomonadati</taxon>
        <taxon>Pseudomonadota</taxon>
        <taxon>Gammaproteobacteria</taxon>
        <taxon>Enterobacterales</taxon>
        <taxon>Enterobacteriaceae</taxon>
        <taxon>Salmonella</taxon>
    </lineage>
</organism>
<protein>
    <submittedName>
        <fullName evidence="3">TraB</fullName>
    </submittedName>
</protein>
<keyword evidence="2" id="KW-0812">Transmembrane</keyword>
<dbReference type="InterPro" id="IPR005498">
    <property type="entry name" value="T4SS_VirB10/TraB/TrbI"/>
</dbReference>
<keyword evidence="3" id="KW-0614">Plasmid</keyword>
<evidence type="ECO:0000256" key="1">
    <source>
        <dbReference type="SAM" id="MobiDB-lite"/>
    </source>
</evidence>
<evidence type="ECO:0000313" key="3">
    <source>
        <dbReference type="EMBL" id="AKN19347.1"/>
    </source>
</evidence>
<dbReference type="EMBL" id="KR091911">
    <property type="protein sequence ID" value="AKN19347.1"/>
    <property type="molecule type" value="Genomic_DNA"/>
</dbReference>
<feature type="region of interest" description="Disordered" evidence="1">
    <location>
        <begin position="131"/>
        <end position="207"/>
    </location>
</feature>
<dbReference type="CDD" id="cd16430">
    <property type="entry name" value="TraB"/>
    <property type="match status" value="1"/>
</dbReference>
<dbReference type="AlphaFoldDB" id="A0A0H3YDD9"/>